<dbReference type="EMBL" id="AP022570">
    <property type="protein sequence ID" value="BBX49388.1"/>
    <property type="molecule type" value="Genomic_DNA"/>
</dbReference>
<dbReference type="KEGG" id="mpof:MPOR_04140"/>
<dbReference type="SUPFAM" id="SSF52091">
    <property type="entry name" value="SpoIIaa-like"/>
    <property type="match status" value="1"/>
</dbReference>
<dbReference type="Pfam" id="PF13466">
    <property type="entry name" value="STAS_2"/>
    <property type="match status" value="1"/>
</dbReference>
<evidence type="ECO:0000256" key="1">
    <source>
        <dbReference type="ARBA" id="ARBA00009013"/>
    </source>
</evidence>
<evidence type="ECO:0000256" key="2">
    <source>
        <dbReference type="RuleBase" id="RU003749"/>
    </source>
</evidence>
<dbReference type="PANTHER" id="PTHR33495:SF2">
    <property type="entry name" value="ANTI-SIGMA FACTOR ANTAGONIST TM_1081-RELATED"/>
    <property type="match status" value="1"/>
</dbReference>
<dbReference type="InterPro" id="IPR002645">
    <property type="entry name" value="STAS_dom"/>
</dbReference>
<evidence type="ECO:0000313" key="4">
    <source>
        <dbReference type="EMBL" id="BBX49388.1"/>
    </source>
</evidence>
<dbReference type="AlphaFoldDB" id="A0A6N4V5U6"/>
<gene>
    <name evidence="4" type="ORF">MPOR_04140</name>
</gene>
<sequence length="116" mass="12619">MKTTVTVDPTTRSATVHLAGDLDFTTSEPFLTTVRRVLDDHPNLQKLRLDCTELSFCDSAGLSALLLVHRRTSAAGIDLRLDHRPPQLDRVLDVTGVLEHLTAPSGSDDAQDETVG</sequence>
<dbReference type="InterPro" id="IPR003658">
    <property type="entry name" value="Anti-sigma_ant"/>
</dbReference>
<proteinExistence type="inferred from homology"/>
<keyword evidence="5" id="KW-1185">Reference proteome</keyword>
<evidence type="ECO:0000313" key="5">
    <source>
        <dbReference type="Proteomes" id="UP000466785"/>
    </source>
</evidence>
<dbReference type="RefSeq" id="WP_163672257.1">
    <property type="nucleotide sequence ID" value="NZ_AP022570.1"/>
</dbReference>
<comment type="similarity">
    <text evidence="1 2">Belongs to the anti-sigma-factor antagonist family.</text>
</comment>
<protein>
    <recommendedName>
        <fullName evidence="2">Anti-sigma factor antagonist</fullName>
    </recommendedName>
</protein>
<dbReference type="Proteomes" id="UP000466785">
    <property type="component" value="Chromosome"/>
</dbReference>
<dbReference type="InterPro" id="IPR058548">
    <property type="entry name" value="MlaB-like_STAS"/>
</dbReference>
<dbReference type="PANTHER" id="PTHR33495">
    <property type="entry name" value="ANTI-SIGMA FACTOR ANTAGONIST TM_1081-RELATED-RELATED"/>
    <property type="match status" value="1"/>
</dbReference>
<dbReference type="InterPro" id="IPR036513">
    <property type="entry name" value="STAS_dom_sf"/>
</dbReference>
<dbReference type="Gene3D" id="3.30.750.24">
    <property type="entry name" value="STAS domain"/>
    <property type="match status" value="1"/>
</dbReference>
<evidence type="ECO:0000259" key="3">
    <source>
        <dbReference type="PROSITE" id="PS50801"/>
    </source>
</evidence>
<dbReference type="GO" id="GO:0043856">
    <property type="term" value="F:anti-sigma factor antagonist activity"/>
    <property type="evidence" value="ECO:0007669"/>
    <property type="project" value="InterPro"/>
</dbReference>
<dbReference type="NCBIfam" id="TIGR00377">
    <property type="entry name" value="ant_ant_sig"/>
    <property type="match status" value="1"/>
</dbReference>
<accession>A0A6N4V5U6</accession>
<dbReference type="CDD" id="cd07043">
    <property type="entry name" value="STAS_anti-anti-sigma_factors"/>
    <property type="match status" value="1"/>
</dbReference>
<feature type="domain" description="STAS" evidence="3">
    <location>
        <begin position="3"/>
        <end position="116"/>
    </location>
</feature>
<organism evidence="4 5">
    <name type="scientific">Mycolicibacterium poriferae</name>
    <dbReference type="NCBI Taxonomy" id="39694"/>
    <lineage>
        <taxon>Bacteria</taxon>
        <taxon>Bacillati</taxon>
        <taxon>Actinomycetota</taxon>
        <taxon>Actinomycetes</taxon>
        <taxon>Mycobacteriales</taxon>
        <taxon>Mycobacteriaceae</taxon>
        <taxon>Mycolicibacterium</taxon>
    </lineage>
</organism>
<reference evidence="4 5" key="1">
    <citation type="journal article" date="2019" name="Emerg. Microbes Infect.">
        <title>Comprehensive subspecies identification of 175 nontuberculous mycobacteria species based on 7547 genomic profiles.</title>
        <authorList>
            <person name="Matsumoto Y."/>
            <person name="Kinjo T."/>
            <person name="Motooka D."/>
            <person name="Nabeya D."/>
            <person name="Jung N."/>
            <person name="Uechi K."/>
            <person name="Horii T."/>
            <person name="Iida T."/>
            <person name="Fujita J."/>
            <person name="Nakamura S."/>
        </authorList>
    </citation>
    <scope>NUCLEOTIDE SEQUENCE [LARGE SCALE GENOMIC DNA]</scope>
    <source>
        <strain evidence="4 5">JCM 12603</strain>
    </source>
</reference>
<dbReference type="PROSITE" id="PS50801">
    <property type="entry name" value="STAS"/>
    <property type="match status" value="1"/>
</dbReference>
<name>A0A6N4V5U6_9MYCO</name>